<dbReference type="Pfam" id="PF14040">
    <property type="entry name" value="DNase_NucA_NucB"/>
    <property type="match status" value="1"/>
</dbReference>
<feature type="domain" description="Deoxyribonuclease NucA/NucB" evidence="2">
    <location>
        <begin position="322"/>
        <end position="409"/>
    </location>
</feature>
<accession>A0ABT1PHK1</accession>
<dbReference type="Proteomes" id="UP001206206">
    <property type="component" value="Unassembled WGS sequence"/>
</dbReference>
<evidence type="ECO:0000256" key="1">
    <source>
        <dbReference type="SAM" id="MobiDB-lite"/>
    </source>
</evidence>
<proteinExistence type="predicted"/>
<evidence type="ECO:0000313" key="4">
    <source>
        <dbReference type="Proteomes" id="UP001206206"/>
    </source>
</evidence>
<reference evidence="3 4" key="1">
    <citation type="submission" date="2022-06" db="EMBL/GenBank/DDBJ databases">
        <title>Draft genome sequence of type strain Streptomyces rubrisoli DSM 42083.</title>
        <authorList>
            <person name="Duangmal K."/>
            <person name="Klaysubun C."/>
        </authorList>
    </citation>
    <scope>NUCLEOTIDE SEQUENCE [LARGE SCALE GENOMIC DNA]</scope>
    <source>
        <strain evidence="3 4">DSM 42083</strain>
    </source>
</reference>
<name>A0ABT1PHK1_9ACTN</name>
<feature type="region of interest" description="Disordered" evidence="1">
    <location>
        <begin position="44"/>
        <end position="68"/>
    </location>
</feature>
<keyword evidence="4" id="KW-1185">Reference proteome</keyword>
<dbReference type="InterPro" id="IPR029476">
    <property type="entry name" value="DNase_NucA_NucB"/>
</dbReference>
<evidence type="ECO:0000313" key="3">
    <source>
        <dbReference type="EMBL" id="MCQ4043785.1"/>
    </source>
</evidence>
<gene>
    <name evidence="3" type="ORF">NON19_17590</name>
</gene>
<organism evidence="3 4">
    <name type="scientific">Streptantibioticus rubrisoli</name>
    <dbReference type="NCBI Taxonomy" id="1387313"/>
    <lineage>
        <taxon>Bacteria</taxon>
        <taxon>Bacillati</taxon>
        <taxon>Actinomycetota</taxon>
        <taxon>Actinomycetes</taxon>
        <taxon>Kitasatosporales</taxon>
        <taxon>Streptomycetaceae</taxon>
        <taxon>Streptantibioticus</taxon>
    </lineage>
</organism>
<sequence>MPTLDELQRPRGMARLLNAAKAEEPQSAVGSQVVGAAASLLPKSRQAEVTPANPPTQAASGPTYPDPPRSITDDECQRNLNNALFWAKSRFAMCGAMQFLQVWGDNGKPVGESGFALTVLGTIPDPQDRTVRFNYHFSHFSASGETKTSELTVKTEVDKRVLISHAKDREGGSIPPTVSFDALEREPSYTHTVVFDAGQGTKPDDLITMAYVPYLSVKYPPQYVVGTVPGPQRVTFAGMNWDAAPYLANAKASDPKKRGGAAFTIMPTLVYSSQQGSPEKAVADHLLLAHTKPGATKPPNPHKNVPGFDYNHPLHRLFYDTKRRRKNRSQAISVCVKYWGKDYAKSDPSGPRECDEYPFASTYEGAAQSIYEPSAPKDNFSAMALAKADNGAAGTILSLFMDKNRIIQGRDANGQELDAFIVAIS</sequence>
<protein>
    <recommendedName>
        <fullName evidence="2">Deoxyribonuclease NucA/NucB domain-containing protein</fullName>
    </recommendedName>
</protein>
<dbReference type="RefSeq" id="WP_255929184.1">
    <property type="nucleotide sequence ID" value="NZ_JANFNH010000020.1"/>
</dbReference>
<evidence type="ECO:0000259" key="2">
    <source>
        <dbReference type="Pfam" id="PF14040"/>
    </source>
</evidence>
<comment type="caution">
    <text evidence="3">The sequence shown here is derived from an EMBL/GenBank/DDBJ whole genome shotgun (WGS) entry which is preliminary data.</text>
</comment>
<dbReference type="EMBL" id="JANFNH010000020">
    <property type="protein sequence ID" value="MCQ4043785.1"/>
    <property type="molecule type" value="Genomic_DNA"/>
</dbReference>